<proteinExistence type="inferred from homology"/>
<protein>
    <submittedName>
        <fullName evidence="2">Peptide deformylase</fullName>
    </submittedName>
</protein>
<dbReference type="InterPro" id="IPR036821">
    <property type="entry name" value="Peptide_deformylase_sf"/>
</dbReference>
<evidence type="ECO:0000313" key="2">
    <source>
        <dbReference type="EMBL" id="MCZ0861321.1"/>
    </source>
</evidence>
<evidence type="ECO:0000313" key="3">
    <source>
        <dbReference type="Proteomes" id="UP001141422"/>
    </source>
</evidence>
<dbReference type="RefSeq" id="WP_268925511.1">
    <property type="nucleotide sequence ID" value="NZ_JAPTGB010000021.1"/>
</dbReference>
<name>A0ABT4IHU5_9EURY</name>
<accession>A0ABT4IHU5</accession>
<dbReference type="Proteomes" id="UP001141422">
    <property type="component" value="Unassembled WGS sequence"/>
</dbReference>
<dbReference type="PRINTS" id="PR01576">
    <property type="entry name" value="PDEFORMYLASE"/>
</dbReference>
<dbReference type="Pfam" id="PF01327">
    <property type="entry name" value="Pep_deformylase"/>
    <property type="match status" value="1"/>
</dbReference>
<sequence>MIREIRQYGDPVLAASAETVPEMTQEVRDVLTDMWDTMTANRCVGLSAPQIGVSLRLFVINAGGVVIRGANPEVLAEGAPVEDVEGSPCIPGIQRPVRRPRKITVRYLDEGGEVVEGELKGVAARAFLHEKDHHEGVLFIDHLKPGMRKLIQKDLDRIAGNRT</sequence>
<organism evidence="2 3">
    <name type="scientific">Methanocorpusculum petauri</name>
    <dbReference type="NCBI Taxonomy" id="3002863"/>
    <lineage>
        <taxon>Archaea</taxon>
        <taxon>Methanobacteriati</taxon>
        <taxon>Methanobacteriota</taxon>
        <taxon>Stenosarchaea group</taxon>
        <taxon>Methanomicrobia</taxon>
        <taxon>Methanomicrobiales</taxon>
        <taxon>Methanocorpusculaceae</taxon>
        <taxon>Methanocorpusculum</taxon>
    </lineage>
</organism>
<dbReference type="CDD" id="cd00487">
    <property type="entry name" value="Pep_deformylase"/>
    <property type="match status" value="1"/>
</dbReference>
<gene>
    <name evidence="2" type="ORF">O0S10_08830</name>
</gene>
<dbReference type="PANTHER" id="PTHR10458:SF22">
    <property type="entry name" value="PEPTIDE DEFORMYLASE"/>
    <property type="match status" value="1"/>
</dbReference>
<dbReference type="SUPFAM" id="SSF56420">
    <property type="entry name" value="Peptide deformylase"/>
    <property type="match status" value="1"/>
</dbReference>
<dbReference type="EMBL" id="JAPTGB010000021">
    <property type="protein sequence ID" value="MCZ0861321.1"/>
    <property type="molecule type" value="Genomic_DNA"/>
</dbReference>
<dbReference type="Gene3D" id="3.90.45.10">
    <property type="entry name" value="Peptide deformylase"/>
    <property type="match status" value="1"/>
</dbReference>
<dbReference type="PANTHER" id="PTHR10458">
    <property type="entry name" value="PEPTIDE DEFORMYLASE"/>
    <property type="match status" value="1"/>
</dbReference>
<comment type="similarity">
    <text evidence="1">Belongs to the polypeptide deformylase family.</text>
</comment>
<dbReference type="InterPro" id="IPR023635">
    <property type="entry name" value="Peptide_deformylase"/>
</dbReference>
<evidence type="ECO:0000256" key="1">
    <source>
        <dbReference type="ARBA" id="ARBA00010759"/>
    </source>
</evidence>
<reference evidence="2" key="1">
    <citation type="submission" date="2022-12" db="EMBL/GenBank/DDBJ databases">
        <title>Isolation and characterisation of novel Methanocorpusculum spp. from native Australian herbivores indicates the genus is ancestrally host-associated.</title>
        <authorList>
            <person name="Volmer J.G."/>
            <person name="Soo R.M."/>
            <person name="Evans P.N."/>
            <person name="Hoedt E.C."/>
            <person name="Astorga Alsina A.L."/>
            <person name="Woodcroft B.J."/>
            <person name="Tyson G.W."/>
            <person name="Hugenholtz P."/>
            <person name="Morrison M."/>
        </authorList>
    </citation>
    <scope>NUCLEOTIDE SEQUENCE</scope>
    <source>
        <strain evidence="2">MG</strain>
    </source>
</reference>
<dbReference type="HAMAP" id="MF_00163">
    <property type="entry name" value="Pep_deformylase"/>
    <property type="match status" value="1"/>
</dbReference>
<dbReference type="PIRSF" id="PIRSF004749">
    <property type="entry name" value="Pep_def"/>
    <property type="match status" value="1"/>
</dbReference>
<keyword evidence="3" id="KW-1185">Reference proteome</keyword>
<comment type="caution">
    <text evidence="2">The sequence shown here is derived from an EMBL/GenBank/DDBJ whole genome shotgun (WGS) entry which is preliminary data.</text>
</comment>